<dbReference type="OrthoDB" id="6624782at2759"/>
<protein>
    <submittedName>
        <fullName evidence="3">Serine-rich adhesin for platelets isoform X1</fullName>
    </submittedName>
</protein>
<feature type="region of interest" description="Disordered" evidence="1">
    <location>
        <begin position="622"/>
        <end position="645"/>
    </location>
</feature>
<feature type="region of interest" description="Disordered" evidence="1">
    <location>
        <begin position="574"/>
        <end position="609"/>
    </location>
</feature>
<keyword evidence="2" id="KW-1185">Reference proteome</keyword>
<proteinExistence type="predicted"/>
<dbReference type="GeneID" id="117576063"/>
<reference evidence="3" key="1">
    <citation type="submission" date="2025-08" db="UniProtKB">
        <authorList>
            <consortium name="RefSeq"/>
        </authorList>
    </citation>
    <scope>IDENTIFICATION</scope>
    <source>
        <strain evidence="3">15112-1751.03</strain>
        <tissue evidence="3">Whole Adult</tissue>
    </source>
</reference>
<evidence type="ECO:0000256" key="1">
    <source>
        <dbReference type="SAM" id="MobiDB-lite"/>
    </source>
</evidence>
<dbReference type="AlphaFoldDB" id="A0A6P8XTG7"/>
<gene>
    <name evidence="3" type="primary">LOC117576063</name>
</gene>
<name>A0A6P8XTG7_DROAB</name>
<dbReference type="Proteomes" id="UP000515160">
    <property type="component" value="Chromosome 2R"/>
</dbReference>
<evidence type="ECO:0000313" key="3">
    <source>
        <dbReference type="RefSeq" id="XP_034116489.1"/>
    </source>
</evidence>
<organism evidence="2 3">
    <name type="scientific">Drosophila albomicans</name>
    <name type="common">Fruit fly</name>
    <dbReference type="NCBI Taxonomy" id="7291"/>
    <lineage>
        <taxon>Eukaryota</taxon>
        <taxon>Metazoa</taxon>
        <taxon>Ecdysozoa</taxon>
        <taxon>Arthropoda</taxon>
        <taxon>Hexapoda</taxon>
        <taxon>Insecta</taxon>
        <taxon>Pterygota</taxon>
        <taxon>Neoptera</taxon>
        <taxon>Endopterygota</taxon>
        <taxon>Diptera</taxon>
        <taxon>Brachycera</taxon>
        <taxon>Muscomorpha</taxon>
        <taxon>Ephydroidea</taxon>
        <taxon>Drosophilidae</taxon>
        <taxon>Drosophila</taxon>
    </lineage>
</organism>
<accession>A0A6P8XTG7</accession>
<dbReference type="RefSeq" id="XP_034116489.1">
    <property type="nucleotide sequence ID" value="XM_034260598.2"/>
</dbReference>
<feature type="region of interest" description="Disordered" evidence="1">
    <location>
        <begin position="79"/>
        <end position="112"/>
    </location>
</feature>
<feature type="compositionally biased region" description="Low complexity" evidence="1">
    <location>
        <begin position="574"/>
        <end position="587"/>
    </location>
</feature>
<evidence type="ECO:0000313" key="2">
    <source>
        <dbReference type="Proteomes" id="UP000515160"/>
    </source>
</evidence>
<sequence length="693" mass="75808">MIQEPARVQATTYEEVQSDVRTAGERTLSSNCNCSRMRTKPTATTKDLPRSTTALTCTTIPIVINTHPNPRIILIKVPNRSSSNNSSSNINNNQNHTCNSSNSNCSSSNNTCNRAELTAPRTRLIRIPFLPGSVPTPPSTNQALPTASSLVSSTTSATASRIATQTLPATGTIYPTERYLSSSESQTNQVAIDPKIGPPTTVNQTVQVSSHHQQQPQTLASMAGVELTGADMLSHQDMSGAMPTATVEEIDVPVFIDEYLQNIEASSSTSCSSKTEENGKEICSETDIFDFDFDINLIAEDLIERKEMNQCSQDMDINNSDNINNNFTYMDELQFPLDEGGEEMTLDVSSMCNGIEFSTEDEPDLLISSQNPMFPCYSQGSELPSSQTKCFHELPLLADENSLETTNYYGSSQASLGFGLGLGQLELSSEGVSVVCQEATTSTQCLGVKRSAAAAGLMPIIDSMPPKRSNLILNINKSHVHQPEIVNTPDIIEQVLKLSEQNQATSFTTQDKIYEDLRSTEENTTFSDTQDFSAPNTPYSAYSVSTSTTSNAPTCLTGFAGLITAPVSPAFSTASTSQFSSATSNNNGTKRKRGRPAKEHADGPDPELMSRLQGDELKLYQDRLKNNEASRVSRRKTKSREDAEKLEEENLLTISRDLTAILQKVEADKKMLEHHLMQMHHRNSTYVKPEPEH</sequence>